<keyword evidence="2" id="KW-1185">Reference proteome</keyword>
<dbReference type="EMBL" id="LR026993">
    <property type="protein sequence ID" value="VDB94453.1"/>
    <property type="molecule type" value="Genomic_DNA"/>
</dbReference>
<protein>
    <submittedName>
        <fullName evidence="1">Bgt-50295</fullName>
    </submittedName>
</protein>
<evidence type="ECO:0000313" key="1">
    <source>
        <dbReference type="EMBL" id="VDB94453.1"/>
    </source>
</evidence>
<sequence>MSITVSNFSQHTFAIDTQ</sequence>
<organism evidence="1 2">
    <name type="scientific">Blumeria graminis f. sp. tritici</name>
    <dbReference type="NCBI Taxonomy" id="62690"/>
    <lineage>
        <taxon>Eukaryota</taxon>
        <taxon>Fungi</taxon>
        <taxon>Dikarya</taxon>
        <taxon>Ascomycota</taxon>
        <taxon>Pezizomycotina</taxon>
        <taxon>Leotiomycetes</taxon>
        <taxon>Erysiphales</taxon>
        <taxon>Erysiphaceae</taxon>
        <taxon>Blumeria</taxon>
    </lineage>
</organism>
<gene>
    <name evidence="1" type="ORF">BGT96224V316_LOCUS7661</name>
</gene>
<dbReference type="Proteomes" id="UP000324639">
    <property type="component" value="Chromosome Bgt_-10"/>
</dbReference>
<dbReference type="AlphaFoldDB" id="A0A9X9MNH8"/>
<accession>A0A9X9MNH8</accession>
<reference evidence="1 2" key="1">
    <citation type="submission" date="2018-08" db="EMBL/GenBank/DDBJ databases">
        <authorList>
            <person name="Muller C M."/>
        </authorList>
    </citation>
    <scope>NUCLEOTIDE SEQUENCE [LARGE SCALE GENOMIC DNA]</scope>
</reference>
<name>A0A9X9MNH8_BLUGR</name>
<proteinExistence type="predicted"/>
<evidence type="ECO:0000313" key="2">
    <source>
        <dbReference type="Proteomes" id="UP000324639"/>
    </source>
</evidence>